<evidence type="ECO:0000313" key="1">
    <source>
        <dbReference type="EMBL" id="CAK5034122.1"/>
    </source>
</evidence>
<accession>A0ACB0Y750</accession>
<organism evidence="1 2">
    <name type="scientific">Meloidogyne enterolobii</name>
    <name type="common">Root-knot nematode worm</name>
    <name type="synonym">Meloidogyne mayaguensis</name>
    <dbReference type="NCBI Taxonomy" id="390850"/>
    <lineage>
        <taxon>Eukaryota</taxon>
        <taxon>Metazoa</taxon>
        <taxon>Ecdysozoa</taxon>
        <taxon>Nematoda</taxon>
        <taxon>Chromadorea</taxon>
        <taxon>Rhabditida</taxon>
        <taxon>Tylenchina</taxon>
        <taxon>Tylenchomorpha</taxon>
        <taxon>Tylenchoidea</taxon>
        <taxon>Meloidogynidae</taxon>
        <taxon>Meloidogyninae</taxon>
        <taxon>Meloidogyne</taxon>
    </lineage>
</organism>
<dbReference type="EMBL" id="CAVMJV010000007">
    <property type="protein sequence ID" value="CAK5034122.1"/>
    <property type="molecule type" value="Genomic_DNA"/>
</dbReference>
<sequence>MVQSESVKKKEDVVFGKGDFVLYKNNSSEKRQGHQGKTFMRKKVAEAKGQEPATICIGNNNNNNSQRKRVGSQLSTTSGIDGGTDHGFLSWSSFRKKPNGNADFESGDFPLYDNEPVHNFLAPYISGYTTPGPREREASKQKKVKTFQILISKMLGILEFLSKIRVFCLE</sequence>
<reference evidence="1" key="1">
    <citation type="submission" date="2023-11" db="EMBL/GenBank/DDBJ databases">
        <authorList>
            <person name="Poullet M."/>
        </authorList>
    </citation>
    <scope>NUCLEOTIDE SEQUENCE</scope>
    <source>
        <strain evidence="1">E1834</strain>
    </source>
</reference>
<name>A0ACB0Y750_MELEN</name>
<gene>
    <name evidence="1" type="ORF">MENTE1834_LOCUS8343</name>
</gene>
<evidence type="ECO:0000313" key="2">
    <source>
        <dbReference type="Proteomes" id="UP001497535"/>
    </source>
</evidence>
<comment type="caution">
    <text evidence="1">The sequence shown here is derived from an EMBL/GenBank/DDBJ whole genome shotgun (WGS) entry which is preliminary data.</text>
</comment>
<proteinExistence type="predicted"/>
<keyword evidence="2" id="KW-1185">Reference proteome</keyword>
<protein>
    <submittedName>
        <fullName evidence="1">Uncharacterized protein</fullName>
    </submittedName>
</protein>
<dbReference type="Proteomes" id="UP001497535">
    <property type="component" value="Unassembled WGS sequence"/>
</dbReference>